<reference evidence="5 6" key="1">
    <citation type="journal article" date="2024" name="Genome Biol. Evol.">
        <title>Chromosome-level genome assembly of the viviparous eelpout Zoarces viviparus.</title>
        <authorList>
            <person name="Fuhrmann N."/>
            <person name="Brasseur M.V."/>
            <person name="Bakowski C.E."/>
            <person name="Podsiadlowski L."/>
            <person name="Prost S."/>
            <person name="Krehenwinkel H."/>
            <person name="Mayer C."/>
        </authorList>
    </citation>
    <scope>NUCLEOTIDE SEQUENCE [LARGE SCALE GENOMIC DNA]</scope>
    <source>
        <strain evidence="5">NO-MEL_2022_Ind0_liver</strain>
    </source>
</reference>
<evidence type="ECO:0000259" key="4">
    <source>
        <dbReference type="PROSITE" id="PS50835"/>
    </source>
</evidence>
<evidence type="ECO:0000313" key="5">
    <source>
        <dbReference type="EMBL" id="KAK9513470.1"/>
    </source>
</evidence>
<keyword evidence="2" id="KW-1133">Transmembrane helix</keyword>
<protein>
    <recommendedName>
        <fullName evidence="4">Ig-like domain-containing protein</fullName>
    </recommendedName>
</protein>
<dbReference type="InterPro" id="IPR013783">
    <property type="entry name" value="Ig-like_fold"/>
</dbReference>
<dbReference type="Pfam" id="PF13927">
    <property type="entry name" value="Ig_3"/>
    <property type="match status" value="1"/>
</dbReference>
<feature type="region of interest" description="Disordered" evidence="1">
    <location>
        <begin position="427"/>
        <end position="461"/>
    </location>
</feature>
<evidence type="ECO:0000256" key="2">
    <source>
        <dbReference type="SAM" id="Phobius"/>
    </source>
</evidence>
<dbReference type="EMBL" id="JBCEZU010000597">
    <property type="protein sequence ID" value="KAK9513470.1"/>
    <property type="molecule type" value="Genomic_DNA"/>
</dbReference>
<evidence type="ECO:0000256" key="1">
    <source>
        <dbReference type="SAM" id="MobiDB-lite"/>
    </source>
</evidence>
<dbReference type="InterPro" id="IPR007110">
    <property type="entry name" value="Ig-like_dom"/>
</dbReference>
<dbReference type="PANTHER" id="PTHR46013">
    <property type="entry name" value="VASCULAR CELL ADHESION MOLECULE 1"/>
    <property type="match status" value="1"/>
</dbReference>
<dbReference type="PROSITE" id="PS50835">
    <property type="entry name" value="IG_LIKE"/>
    <property type="match status" value="3"/>
</dbReference>
<dbReference type="SMART" id="SM00408">
    <property type="entry name" value="IGc2"/>
    <property type="match status" value="2"/>
</dbReference>
<gene>
    <name evidence="5" type="ORF">VZT92_027000</name>
</gene>
<feature type="chain" id="PRO_5044024780" description="Ig-like domain-containing protein" evidence="3">
    <location>
        <begin position="18"/>
        <end position="472"/>
    </location>
</feature>
<feature type="transmembrane region" description="Helical" evidence="2">
    <location>
        <begin position="395"/>
        <end position="413"/>
    </location>
</feature>
<feature type="domain" description="Ig-like" evidence="4">
    <location>
        <begin position="204"/>
        <end position="280"/>
    </location>
</feature>
<evidence type="ECO:0000256" key="3">
    <source>
        <dbReference type="SAM" id="SignalP"/>
    </source>
</evidence>
<comment type="caution">
    <text evidence="5">The sequence shown here is derived from an EMBL/GenBank/DDBJ whole genome shotgun (WGS) entry which is preliminary data.</text>
</comment>
<keyword evidence="2" id="KW-0472">Membrane</keyword>
<dbReference type="CDD" id="cd00096">
    <property type="entry name" value="Ig"/>
    <property type="match status" value="1"/>
</dbReference>
<name>A0AAW1DTT1_ZOAVI</name>
<dbReference type="InterPro" id="IPR036179">
    <property type="entry name" value="Ig-like_dom_sf"/>
</dbReference>
<dbReference type="Proteomes" id="UP001488805">
    <property type="component" value="Unassembled WGS sequence"/>
</dbReference>
<feature type="domain" description="Ig-like" evidence="4">
    <location>
        <begin position="295"/>
        <end position="382"/>
    </location>
</feature>
<keyword evidence="3" id="KW-0732">Signal</keyword>
<dbReference type="Gene3D" id="2.60.40.10">
    <property type="entry name" value="Immunoglobulins"/>
    <property type="match status" value="4"/>
</dbReference>
<dbReference type="SMART" id="SM00409">
    <property type="entry name" value="IG"/>
    <property type="match status" value="4"/>
</dbReference>
<keyword evidence="6" id="KW-1185">Reference proteome</keyword>
<feature type="signal peptide" evidence="3">
    <location>
        <begin position="1"/>
        <end position="17"/>
    </location>
</feature>
<dbReference type="InterPro" id="IPR003598">
    <property type="entry name" value="Ig_sub2"/>
</dbReference>
<dbReference type="AlphaFoldDB" id="A0AAW1DTT1"/>
<dbReference type="PANTHER" id="PTHR46013:SF4">
    <property type="entry name" value="B-CELL RECEPTOR CD22-RELATED"/>
    <property type="match status" value="1"/>
</dbReference>
<feature type="domain" description="Ig-like" evidence="4">
    <location>
        <begin position="120"/>
        <end position="195"/>
    </location>
</feature>
<dbReference type="SUPFAM" id="SSF48726">
    <property type="entry name" value="Immunoglobulin"/>
    <property type="match status" value="3"/>
</dbReference>
<sequence length="472" mass="51221">MERLILIILVTVPGVLSGAWRVTYGDQCALKGASVVIKCEYDYPWGHIVTEVSWSKAQYVAGELKKVLLSQLASPPNHFRYVGNYRGDCSLTVNDVQHTDEGQYFFSFVTTLNRWKSPTPAHLSVRELTSAVQPSTVTEGGNVSLTCVSGCLAPINIVWFRDGQTVPNPVFQVEREHAGGYYCAVLGQETARSASGALNVQYAPSNITLSMSPSAVKGSWATLICSSDANPPVTQSGYSLYKDGHFISSGQNHTISDLQPAHSGLYYCQAWNNISRRGIDLINSTEVHLDVQYRPENISISMDPPHVVEGSSVNLTCSSAANPAADNYTWYSSAGSTFSSLLQVGSGQVLSLPSVEASHTGLYLCQASNRLGENNSTEVLLAMKKKGRGRHSLKIVAGIGVSVFVTLLLWLWLKKRSHAKKNAPASYEDEVSYSTVTFTPRKPSPPHHVDNSCSKAGENDDSVIYTSLAESS</sequence>
<accession>A0AAW1DTT1</accession>
<evidence type="ECO:0000313" key="6">
    <source>
        <dbReference type="Proteomes" id="UP001488805"/>
    </source>
</evidence>
<proteinExistence type="predicted"/>
<organism evidence="5 6">
    <name type="scientific">Zoarces viviparus</name>
    <name type="common">Viviparous eelpout</name>
    <name type="synonym">Blennius viviparus</name>
    <dbReference type="NCBI Taxonomy" id="48416"/>
    <lineage>
        <taxon>Eukaryota</taxon>
        <taxon>Metazoa</taxon>
        <taxon>Chordata</taxon>
        <taxon>Craniata</taxon>
        <taxon>Vertebrata</taxon>
        <taxon>Euteleostomi</taxon>
        <taxon>Actinopterygii</taxon>
        <taxon>Neopterygii</taxon>
        <taxon>Teleostei</taxon>
        <taxon>Neoteleostei</taxon>
        <taxon>Acanthomorphata</taxon>
        <taxon>Eupercaria</taxon>
        <taxon>Perciformes</taxon>
        <taxon>Cottioidei</taxon>
        <taxon>Zoarcales</taxon>
        <taxon>Zoarcidae</taxon>
        <taxon>Zoarcinae</taxon>
        <taxon>Zoarces</taxon>
    </lineage>
</organism>
<keyword evidence="2" id="KW-0812">Transmembrane</keyword>
<dbReference type="InterPro" id="IPR003599">
    <property type="entry name" value="Ig_sub"/>
</dbReference>
<dbReference type="Pfam" id="PF13895">
    <property type="entry name" value="Ig_2"/>
    <property type="match status" value="1"/>
</dbReference>